<accession>A0A0D8HG73</accession>
<proteinExistence type="inferred from homology"/>
<organism evidence="7 8">
    <name type="scientific">Acidithrix ferrooxidans</name>
    <dbReference type="NCBI Taxonomy" id="1280514"/>
    <lineage>
        <taxon>Bacteria</taxon>
        <taxon>Bacillati</taxon>
        <taxon>Actinomycetota</taxon>
        <taxon>Acidimicrobiia</taxon>
        <taxon>Acidimicrobiales</taxon>
        <taxon>Acidimicrobiaceae</taxon>
        <taxon>Acidithrix</taxon>
    </lineage>
</organism>
<dbReference type="PROSITE" id="PS00666">
    <property type="entry name" value="DHDPS_2"/>
    <property type="match status" value="1"/>
</dbReference>
<dbReference type="GO" id="GO:0008840">
    <property type="term" value="F:4-hydroxy-tetrahydrodipicolinate synthase activity"/>
    <property type="evidence" value="ECO:0007669"/>
    <property type="project" value="UniProtKB-EC"/>
</dbReference>
<dbReference type="Proteomes" id="UP000032360">
    <property type="component" value="Unassembled WGS sequence"/>
</dbReference>
<keyword evidence="8" id="KW-1185">Reference proteome</keyword>
<keyword evidence="2 4" id="KW-0456">Lyase</keyword>
<evidence type="ECO:0000313" key="8">
    <source>
        <dbReference type="Proteomes" id="UP000032360"/>
    </source>
</evidence>
<feature type="binding site" evidence="6">
    <location>
        <position position="213"/>
    </location>
    <ligand>
        <name>pyruvate</name>
        <dbReference type="ChEBI" id="CHEBI:15361"/>
    </ligand>
</feature>
<evidence type="ECO:0000256" key="6">
    <source>
        <dbReference type="PIRSR" id="PIRSR001365-2"/>
    </source>
</evidence>
<keyword evidence="3" id="KW-0704">Schiff base</keyword>
<dbReference type="PANTHER" id="PTHR12128:SF66">
    <property type="entry name" value="4-HYDROXY-2-OXOGLUTARATE ALDOLASE, MITOCHONDRIAL"/>
    <property type="match status" value="1"/>
</dbReference>
<comment type="caution">
    <text evidence="7">The sequence shown here is derived from an EMBL/GenBank/DDBJ whole genome shotgun (WGS) entry which is preliminary data.</text>
</comment>
<reference evidence="7 8" key="1">
    <citation type="submission" date="2015-01" db="EMBL/GenBank/DDBJ databases">
        <title>Draft genome of the acidophilic iron oxidizer Acidithrix ferrooxidans strain Py-F3.</title>
        <authorList>
            <person name="Poehlein A."/>
            <person name="Eisen S."/>
            <person name="Schloemann M."/>
            <person name="Johnson B.D."/>
            <person name="Daniel R."/>
            <person name="Muehling M."/>
        </authorList>
    </citation>
    <scope>NUCLEOTIDE SEQUENCE [LARGE SCALE GENOMIC DNA]</scope>
    <source>
        <strain evidence="7 8">Py-F3</strain>
    </source>
</reference>
<dbReference type="PATRIC" id="fig|1280514.3.peg.3057"/>
<dbReference type="PIRSF" id="PIRSF001365">
    <property type="entry name" value="DHDPS"/>
    <property type="match status" value="1"/>
</dbReference>
<evidence type="ECO:0000256" key="1">
    <source>
        <dbReference type="ARBA" id="ARBA00007592"/>
    </source>
</evidence>
<dbReference type="Pfam" id="PF00701">
    <property type="entry name" value="DHDPS"/>
    <property type="match status" value="1"/>
</dbReference>
<evidence type="ECO:0000256" key="5">
    <source>
        <dbReference type="PIRSR" id="PIRSR001365-1"/>
    </source>
</evidence>
<feature type="binding site" evidence="6">
    <location>
        <position position="51"/>
    </location>
    <ligand>
        <name>pyruvate</name>
        <dbReference type="ChEBI" id="CHEBI:15361"/>
    </ligand>
</feature>
<evidence type="ECO:0000313" key="7">
    <source>
        <dbReference type="EMBL" id="KJF16822.1"/>
    </source>
</evidence>
<dbReference type="SMART" id="SM01130">
    <property type="entry name" value="DHDPS"/>
    <property type="match status" value="1"/>
</dbReference>
<gene>
    <name evidence="7" type="primary">dapA2</name>
    <name evidence="7" type="ORF">AXFE_23230</name>
</gene>
<dbReference type="RefSeq" id="WP_052605937.1">
    <property type="nucleotide sequence ID" value="NZ_JXYS01000073.1"/>
</dbReference>
<dbReference type="GO" id="GO:0044281">
    <property type="term" value="P:small molecule metabolic process"/>
    <property type="evidence" value="ECO:0007669"/>
    <property type="project" value="UniProtKB-ARBA"/>
</dbReference>
<dbReference type="EMBL" id="JXYS01000073">
    <property type="protein sequence ID" value="KJF16822.1"/>
    <property type="molecule type" value="Genomic_DNA"/>
</dbReference>
<dbReference type="InterPro" id="IPR013785">
    <property type="entry name" value="Aldolase_TIM"/>
</dbReference>
<comment type="similarity">
    <text evidence="1 4">Belongs to the DapA family.</text>
</comment>
<name>A0A0D8HG73_9ACTN</name>
<dbReference type="SUPFAM" id="SSF51569">
    <property type="entry name" value="Aldolase"/>
    <property type="match status" value="1"/>
</dbReference>
<dbReference type="CDD" id="cd00408">
    <property type="entry name" value="DHDPS-like"/>
    <property type="match status" value="1"/>
</dbReference>
<feature type="active site" description="Proton donor/acceptor" evidence="5">
    <location>
        <position position="139"/>
    </location>
</feature>
<dbReference type="EC" id="4.3.3.7" evidence="7"/>
<dbReference type="InterPro" id="IPR002220">
    <property type="entry name" value="DapA-like"/>
</dbReference>
<evidence type="ECO:0000256" key="4">
    <source>
        <dbReference type="PIRNR" id="PIRNR001365"/>
    </source>
</evidence>
<dbReference type="OrthoDB" id="9778880at2"/>
<dbReference type="Gene3D" id="3.20.20.70">
    <property type="entry name" value="Aldolase class I"/>
    <property type="match status" value="1"/>
</dbReference>
<protein>
    <submittedName>
        <fullName evidence="7">4-hydroxy-tetrahydrodipicolinate synthase</fullName>
        <ecNumber evidence="7">4.3.3.7</ecNumber>
    </submittedName>
</protein>
<sequence length="302" mass="31898">MKQLKKAPEGVLGALATPLNLDGTIDYDSLESLVAHMVSGGADGICPVGSTGEGPLLDRQDRIGVTRHVRAQIGQELHLIPATVSVTPGDVMADLAAYHEVGATSALVPPPFYYPLDANATKDFFLRVADESPLPIVIYNIPQMTKVAVAPVIVGELARHENIIGIKDSSRDFEYFSSVCDQVTLLEPENFSVLTGSDTMLSACNLVGGSGTIAASVNLVPRLVVDLHLASKSGDLDKARIDQARLLRIVQACRVPGFPAGWKAALSLMGLCGATPAKPARTAQDQQIETLRVALVALGVLD</sequence>
<dbReference type="PRINTS" id="PR00146">
    <property type="entry name" value="DHPICSNTHASE"/>
</dbReference>
<dbReference type="PANTHER" id="PTHR12128">
    <property type="entry name" value="DIHYDRODIPICOLINATE SYNTHASE"/>
    <property type="match status" value="1"/>
</dbReference>
<dbReference type="InterPro" id="IPR020625">
    <property type="entry name" value="Schiff_base-form_aldolases_AS"/>
</dbReference>
<feature type="active site" description="Schiff-base intermediate with substrate" evidence="5">
    <location>
        <position position="167"/>
    </location>
</feature>
<evidence type="ECO:0000256" key="3">
    <source>
        <dbReference type="ARBA" id="ARBA00023270"/>
    </source>
</evidence>
<evidence type="ECO:0000256" key="2">
    <source>
        <dbReference type="ARBA" id="ARBA00023239"/>
    </source>
</evidence>
<dbReference type="STRING" id="1280514.AXFE_23230"/>
<dbReference type="AlphaFoldDB" id="A0A0D8HG73"/>